<sequence>MDMFRKLLTITFITICISTFSQVGIGTNTPNSSSILDVRSSTAGILIPRIALTNTTTYKLNGATTIAEQFLANSMLVYNTSSQNDVTEGYYYWKQINATTSGKWVKLMNSQDNVVSATNGLNINSNQNVVLGGSLNSPTSVATSSTNTLAITGLQTGNNITDKIVTTDTNGVLKVVNSALPKVFYMPSITLDVSTLATGKTVDLYAAYLSQFGSPKVGSQGAPSSIPTYTKDQLYYYVTYFDPNVFSVTSVDAKGLMTYNVIGSATSSSYMNIVFVVK</sequence>
<proteinExistence type="predicted"/>
<reference evidence="1" key="2">
    <citation type="journal article" date="2022" name="Sci. Total Environ.">
        <title>Prevalence, transmission, and molecular epidemiology of tet(X)-positive bacteria among humans, animals, and environmental niches in China: An epidemiological, and genomic-based study.</title>
        <authorList>
            <person name="Dong N."/>
            <person name="Zeng Y."/>
            <person name="Cai C."/>
            <person name="Sun C."/>
            <person name="Lu J."/>
            <person name="Liu C."/>
            <person name="Zhou H."/>
            <person name="Sun Q."/>
            <person name="Shu L."/>
            <person name="Wang H."/>
            <person name="Wang Y."/>
            <person name="Wang S."/>
            <person name="Wu C."/>
            <person name="Chan E.W."/>
            <person name="Chen G."/>
            <person name="Shen Z."/>
            <person name="Chen S."/>
            <person name="Zhang R."/>
        </authorList>
    </citation>
    <scope>NUCLEOTIDE SEQUENCE</scope>
    <source>
        <strain evidence="1">210</strain>
    </source>
</reference>
<dbReference type="Proteomes" id="UP001173578">
    <property type="component" value="Unassembled WGS sequence"/>
</dbReference>
<dbReference type="RefSeq" id="WP_286486903.1">
    <property type="nucleotide sequence ID" value="NZ_JACALR010000007.1"/>
</dbReference>
<organism evidence="1 2">
    <name type="scientific">Empedobacter falsenii</name>
    <dbReference type="NCBI Taxonomy" id="343874"/>
    <lineage>
        <taxon>Bacteria</taxon>
        <taxon>Pseudomonadati</taxon>
        <taxon>Bacteroidota</taxon>
        <taxon>Flavobacteriia</taxon>
        <taxon>Flavobacteriales</taxon>
        <taxon>Weeksellaceae</taxon>
        <taxon>Empedobacter</taxon>
    </lineage>
</organism>
<dbReference type="EMBL" id="JACALR010000007">
    <property type="protein sequence ID" value="MDM1552511.1"/>
    <property type="molecule type" value="Genomic_DNA"/>
</dbReference>
<protein>
    <submittedName>
        <fullName evidence="1">Uncharacterized protein</fullName>
    </submittedName>
</protein>
<evidence type="ECO:0000313" key="2">
    <source>
        <dbReference type="Proteomes" id="UP001173578"/>
    </source>
</evidence>
<gene>
    <name evidence="1" type="ORF">HX095_14965</name>
</gene>
<comment type="caution">
    <text evidence="1">The sequence shown here is derived from an EMBL/GenBank/DDBJ whole genome shotgun (WGS) entry which is preliminary data.</text>
</comment>
<dbReference type="AlphaFoldDB" id="A0AAW7DQF9"/>
<name>A0AAW7DQF9_9FLAO</name>
<reference evidence="1" key="1">
    <citation type="submission" date="2020-06" db="EMBL/GenBank/DDBJ databases">
        <authorList>
            <person name="Dong N."/>
        </authorList>
    </citation>
    <scope>NUCLEOTIDE SEQUENCE</scope>
    <source>
        <strain evidence="1">210</strain>
    </source>
</reference>
<accession>A0AAW7DQF9</accession>
<evidence type="ECO:0000313" key="1">
    <source>
        <dbReference type="EMBL" id="MDM1552511.1"/>
    </source>
</evidence>